<dbReference type="RefSeq" id="WP_354011585.1">
    <property type="nucleotide sequence ID" value="NZ_JBEWTA010000003.1"/>
</dbReference>
<evidence type="ECO:0000313" key="4">
    <source>
        <dbReference type="EMBL" id="MET4754992.1"/>
    </source>
</evidence>
<evidence type="ECO:0000259" key="3">
    <source>
        <dbReference type="PROSITE" id="PS51820"/>
    </source>
</evidence>
<evidence type="ECO:0000256" key="1">
    <source>
        <dbReference type="SAM" id="MobiDB-lite"/>
    </source>
</evidence>
<protein>
    <recommendedName>
        <fullName evidence="3">PA14 domain-containing protein</fullName>
    </recommendedName>
</protein>
<feature type="compositionally biased region" description="Low complexity" evidence="1">
    <location>
        <begin position="36"/>
        <end position="45"/>
    </location>
</feature>
<dbReference type="InterPro" id="IPR037524">
    <property type="entry name" value="PA14/GLEYA"/>
</dbReference>
<dbReference type="InterPro" id="IPR019282">
    <property type="entry name" value="Glycoamylase-like_cons_dom"/>
</dbReference>
<name>A0ABV2SB47_9GAMM</name>
<dbReference type="Pfam" id="PF07691">
    <property type="entry name" value="PA14"/>
    <property type="match status" value="1"/>
</dbReference>
<feature type="signal peptide" evidence="2">
    <location>
        <begin position="1"/>
        <end position="19"/>
    </location>
</feature>
<accession>A0ABV2SB47</accession>
<dbReference type="InterPro" id="IPR013783">
    <property type="entry name" value="Ig-like_fold"/>
</dbReference>
<dbReference type="InterPro" id="IPR011658">
    <property type="entry name" value="PA14_dom"/>
</dbReference>
<dbReference type="SUPFAM" id="SSF56988">
    <property type="entry name" value="Anthrax protective antigen"/>
    <property type="match status" value="1"/>
</dbReference>
<feature type="domain" description="PA14" evidence="3">
    <location>
        <begin position="733"/>
        <end position="870"/>
    </location>
</feature>
<sequence>MIKLKRTLLCVCISASLLAGCNDQSGSDNPPSTVEGVPPTGDTSPGTPPPASDIATKLLVGYEPDETLPELSVNGGSAAVEISMVRQGRRAYPTEKDYFLSLAWENHRDDYLSIRHDFSSNVVDYDKADFIMLDLYVPEGQKVSSVEMKLEGQLFSSISRNVVNGGWSTIAVDVRQLKDKSSSTLEELRLFTSDTGGELYLDNIRLVSASPEAVEVNSVHGAAEVAWRHLDPSFWLEDFKGYNVYRSVVGSDYREKLNDQPVTVSAYIDFDADDSQEADYFVSSVIGSTESELTYVGRGKAANLSDEEFLGSLQRTTFRYMTDYMHPHSGMTRISYQKANQSNNCGPFHTGMATMALAAGVENEFIDREDAARRVVKMLRFMKSADRFQTGWPRWVRCHTGRLAGLASPDDGANLSDTGMFLQGALVAREYFTENNALEAEIRELASELYHSVDFNLFRDFDGKTEGEVLMWHWSQTTGFEQSLLLKSFQETFGVYVLALGSPTHPIPAEIYHSGWAAGGGISYNRYINGELSRHDDTRQLYNGNRLWGGNKQEPLYSVHHNYIAIDPRDLRDDYVSFWDTAHSRVDLQYNYGLMNPEDHSAYGELEWGIMADHDPWGYQRHEVEGKPGIDDNGTISMGALVASTPYLPEKIIPAIRHLYDKYQAKVYGGYGFYDSYNKDADWWSADHRKYVSLNPTSNFVALENHKTGLIWELYNKAPEIQEAYRRGGFVRDADAGLMVSYFENEGRWDTDNLPDLSAMTPEWEVQVSTFHATPRDRATNFGLLYQGWLTVEQSGHYTFYTDSNSPNRLTIDGKKVIEGEAGIENSGTIYLPAGEHPVSAEYFQSTGMRQFTVSYEGPGIEKKVIPVKRLRTSLNAAIAP</sequence>
<dbReference type="Gene3D" id="2.60.40.10">
    <property type="entry name" value="Immunoglobulins"/>
    <property type="match status" value="1"/>
</dbReference>
<keyword evidence="2" id="KW-0732">Signal</keyword>
<dbReference type="PROSITE" id="PS51820">
    <property type="entry name" value="PA14"/>
    <property type="match status" value="1"/>
</dbReference>
<feature type="compositionally biased region" description="Polar residues" evidence="1">
    <location>
        <begin position="23"/>
        <end position="32"/>
    </location>
</feature>
<feature type="chain" id="PRO_5046396643" description="PA14 domain-containing protein" evidence="2">
    <location>
        <begin position="20"/>
        <end position="881"/>
    </location>
</feature>
<reference evidence="4 5" key="1">
    <citation type="submission" date="2024-06" db="EMBL/GenBank/DDBJ databases">
        <title>Genomic Encyclopedia of Type Strains, Phase V (KMG-V): Genome sequencing to study the core and pangenomes of soil and plant-associated prokaryotes.</title>
        <authorList>
            <person name="Whitman W."/>
        </authorList>
    </citation>
    <scope>NUCLEOTIDE SEQUENCE [LARGE SCALE GENOMIC DNA]</scope>
    <source>
        <strain evidence="4 5">NE40</strain>
    </source>
</reference>
<dbReference type="Gene3D" id="1.50.10.140">
    <property type="match status" value="1"/>
</dbReference>
<feature type="region of interest" description="Disordered" evidence="1">
    <location>
        <begin position="23"/>
        <end position="50"/>
    </location>
</feature>
<organism evidence="4 5">
    <name type="scientific">Endozoicomonas lisbonensis</name>
    <dbReference type="NCBI Taxonomy" id="3120522"/>
    <lineage>
        <taxon>Bacteria</taxon>
        <taxon>Pseudomonadati</taxon>
        <taxon>Pseudomonadota</taxon>
        <taxon>Gammaproteobacteria</taxon>
        <taxon>Oceanospirillales</taxon>
        <taxon>Endozoicomonadaceae</taxon>
        <taxon>Endozoicomonas</taxon>
    </lineage>
</organism>
<evidence type="ECO:0000313" key="5">
    <source>
        <dbReference type="Proteomes" id="UP001549366"/>
    </source>
</evidence>
<dbReference type="PROSITE" id="PS51257">
    <property type="entry name" value="PROKAR_LIPOPROTEIN"/>
    <property type="match status" value="1"/>
</dbReference>
<proteinExistence type="predicted"/>
<dbReference type="EMBL" id="JBEWTB010000001">
    <property type="protein sequence ID" value="MET4754992.1"/>
    <property type="molecule type" value="Genomic_DNA"/>
</dbReference>
<evidence type="ECO:0000256" key="2">
    <source>
        <dbReference type="SAM" id="SignalP"/>
    </source>
</evidence>
<dbReference type="Proteomes" id="UP001549366">
    <property type="component" value="Unassembled WGS sequence"/>
</dbReference>
<comment type="caution">
    <text evidence="4">The sequence shown here is derived from an EMBL/GenBank/DDBJ whole genome shotgun (WGS) entry which is preliminary data.</text>
</comment>
<keyword evidence="5" id="KW-1185">Reference proteome</keyword>
<dbReference type="Pfam" id="PF10091">
    <property type="entry name" value="Glycoamylase"/>
    <property type="match status" value="1"/>
</dbReference>
<dbReference type="Gene3D" id="3.90.182.10">
    <property type="entry name" value="Toxin - Anthrax Protective Antigen,domain 1"/>
    <property type="match status" value="1"/>
</dbReference>
<dbReference type="SMART" id="SM00758">
    <property type="entry name" value="PA14"/>
    <property type="match status" value="1"/>
</dbReference>
<gene>
    <name evidence="4" type="ORF">V5J35_000184</name>
</gene>